<accession>A0A979FXI1</accession>
<keyword evidence="3" id="KW-0964">Secreted</keyword>
<comment type="similarity">
    <text evidence="2 4">Belongs to the AB hydrolase superfamily. Lipase family.</text>
</comment>
<reference evidence="10" key="1">
    <citation type="submission" date="2025-08" db="UniProtKB">
        <authorList>
            <consortium name="RefSeq"/>
        </authorList>
    </citation>
    <scope>IDENTIFICATION</scope>
    <source>
        <tissue evidence="10">Whole organism</tissue>
    </source>
</reference>
<dbReference type="RefSeq" id="XP_047741182.1">
    <property type="nucleotide sequence ID" value="XM_047885226.1"/>
</dbReference>
<dbReference type="GeneID" id="108671140"/>
<comment type="subcellular location">
    <subcellularLocation>
        <location evidence="1">Secreted</location>
    </subcellularLocation>
</comment>
<dbReference type="PANTHER" id="PTHR11610">
    <property type="entry name" value="LIPASE"/>
    <property type="match status" value="1"/>
</dbReference>
<evidence type="ECO:0000256" key="2">
    <source>
        <dbReference type="ARBA" id="ARBA00010701"/>
    </source>
</evidence>
<keyword evidence="9" id="KW-1185">Reference proteome</keyword>
<name>A0A979FXI1_HYAAZ</name>
<evidence type="ECO:0000256" key="5">
    <source>
        <dbReference type="SAM" id="MobiDB-lite"/>
    </source>
</evidence>
<protein>
    <submittedName>
        <fullName evidence="10">Phospholipase A1 member A-like isoform X1</fullName>
    </submittedName>
</protein>
<feature type="compositionally biased region" description="Polar residues" evidence="5">
    <location>
        <begin position="448"/>
        <end position="458"/>
    </location>
</feature>
<evidence type="ECO:0000256" key="7">
    <source>
        <dbReference type="SAM" id="SignalP"/>
    </source>
</evidence>
<feature type="region of interest" description="Disordered" evidence="5">
    <location>
        <begin position="426"/>
        <end position="486"/>
    </location>
</feature>
<evidence type="ECO:0000313" key="10">
    <source>
        <dbReference type="RefSeq" id="XP_047741182.1"/>
    </source>
</evidence>
<evidence type="ECO:0000256" key="3">
    <source>
        <dbReference type="ARBA" id="ARBA00022525"/>
    </source>
</evidence>
<evidence type="ECO:0000259" key="8">
    <source>
        <dbReference type="Pfam" id="PF00151"/>
    </source>
</evidence>
<dbReference type="InterPro" id="IPR013818">
    <property type="entry name" value="Lipase"/>
</dbReference>
<dbReference type="InterPro" id="IPR000734">
    <property type="entry name" value="TAG_lipase"/>
</dbReference>
<dbReference type="InterPro" id="IPR029058">
    <property type="entry name" value="AB_hydrolase_fold"/>
</dbReference>
<keyword evidence="6" id="KW-0472">Membrane</keyword>
<feature type="chain" id="PRO_5037938606" evidence="7">
    <location>
        <begin position="21"/>
        <end position="538"/>
    </location>
</feature>
<dbReference type="PRINTS" id="PR00821">
    <property type="entry name" value="TAGLIPASE"/>
</dbReference>
<dbReference type="GO" id="GO:0005615">
    <property type="term" value="C:extracellular space"/>
    <property type="evidence" value="ECO:0007669"/>
    <property type="project" value="TreeGrafter"/>
</dbReference>
<evidence type="ECO:0000313" key="9">
    <source>
        <dbReference type="Proteomes" id="UP000694843"/>
    </source>
</evidence>
<evidence type="ECO:0000256" key="4">
    <source>
        <dbReference type="RuleBase" id="RU004262"/>
    </source>
</evidence>
<dbReference type="OrthoDB" id="199913at2759"/>
<dbReference type="Pfam" id="PF00151">
    <property type="entry name" value="Lipase"/>
    <property type="match status" value="1"/>
</dbReference>
<keyword evidence="6" id="KW-1133">Transmembrane helix</keyword>
<dbReference type="AlphaFoldDB" id="A0A979FXI1"/>
<feature type="compositionally biased region" description="Basic and acidic residues" evidence="5">
    <location>
        <begin position="475"/>
        <end position="486"/>
    </location>
</feature>
<dbReference type="GO" id="GO:0016298">
    <property type="term" value="F:lipase activity"/>
    <property type="evidence" value="ECO:0007669"/>
    <property type="project" value="InterPro"/>
</dbReference>
<feature type="transmembrane region" description="Helical" evidence="6">
    <location>
        <begin position="352"/>
        <end position="378"/>
    </location>
</feature>
<keyword evidence="6" id="KW-0812">Transmembrane</keyword>
<evidence type="ECO:0000256" key="1">
    <source>
        <dbReference type="ARBA" id="ARBA00004613"/>
    </source>
</evidence>
<organism evidence="9 10">
    <name type="scientific">Hyalella azteca</name>
    <name type="common">Amphipod</name>
    <dbReference type="NCBI Taxonomy" id="294128"/>
    <lineage>
        <taxon>Eukaryota</taxon>
        <taxon>Metazoa</taxon>
        <taxon>Ecdysozoa</taxon>
        <taxon>Arthropoda</taxon>
        <taxon>Crustacea</taxon>
        <taxon>Multicrustacea</taxon>
        <taxon>Malacostraca</taxon>
        <taxon>Eumalacostraca</taxon>
        <taxon>Peracarida</taxon>
        <taxon>Amphipoda</taxon>
        <taxon>Senticaudata</taxon>
        <taxon>Talitrida</taxon>
        <taxon>Talitroidea</taxon>
        <taxon>Hyalellidae</taxon>
        <taxon>Hyalella</taxon>
    </lineage>
</organism>
<dbReference type="Gene3D" id="3.40.50.1820">
    <property type="entry name" value="alpha/beta hydrolase"/>
    <property type="match status" value="1"/>
</dbReference>
<proteinExistence type="inferred from homology"/>
<feature type="domain" description="Lipase" evidence="8">
    <location>
        <begin position="50"/>
        <end position="331"/>
    </location>
</feature>
<feature type="signal peptide" evidence="7">
    <location>
        <begin position="1"/>
        <end position="20"/>
    </location>
</feature>
<sequence length="538" mass="59977">MHRTFHVLLAVLASLAAISADTHTVFEASSPLQVDFDAAYLWTRGYMEGTQYELIGANNASVSQSHFLASADTYLIVHGFLSHAIVPWVLTLKDKILARGNSNVIAVQWASGDNFTELAYNETSDTVPGIGAAVSRLLTTLQAVRGLDYTRLHAIGLNLGAHIAGFAAKNSPYPFGRITGLDPASKRYLHTSSKERLDKSDALYVDIMHTNSCNNWNKWYDCFGIYMSIGHTDFWPNGGFFQPVCSKTESHHAGDGSLRCDHTIVTEYFIESFDYDITSTKFLARPAKNYHAYCFDPVIHCGPLPQYMGILADSGAIPGDYFLTTRNEAPFALEDWRCPTASRIRLLQTSHVFAWTIFVALAAGVVLPMIVLGVMYTFSKKAIDGIKKNMYLRFDQERDYTDHLNGVDRLGPPTLRVDMRSPLTRFLEDRPDTPYSIPESTDEYESASDMSSARTTSENRGRSAQVGPSKTMTPLERRVKNRDERLENQNDRVLELDLLGSESVVSDGSALFCGAKLVLNDRASVADSDDLWRELEQR</sequence>
<dbReference type="Proteomes" id="UP000694843">
    <property type="component" value="Unplaced"/>
</dbReference>
<gene>
    <name evidence="10" type="primary">LOC108671140</name>
</gene>
<evidence type="ECO:0000256" key="6">
    <source>
        <dbReference type="SAM" id="Phobius"/>
    </source>
</evidence>
<dbReference type="GO" id="GO:0016042">
    <property type="term" value="P:lipid catabolic process"/>
    <property type="evidence" value="ECO:0007669"/>
    <property type="project" value="TreeGrafter"/>
</dbReference>
<keyword evidence="7" id="KW-0732">Signal</keyword>
<dbReference type="SUPFAM" id="SSF53474">
    <property type="entry name" value="alpha/beta-Hydrolases"/>
    <property type="match status" value="1"/>
</dbReference>